<name>A0ABW0SE91_9RHOB</name>
<sequence>MAEAYGWGEDWRAGTLTDDEVLMRLFRLNQERAAPAVPTPASAA</sequence>
<evidence type="ECO:0000313" key="2">
    <source>
        <dbReference type="Proteomes" id="UP001596056"/>
    </source>
</evidence>
<dbReference type="EMBL" id="JBHSNA010000010">
    <property type="protein sequence ID" value="MFC5567087.1"/>
    <property type="molecule type" value="Genomic_DNA"/>
</dbReference>
<evidence type="ECO:0000313" key="1">
    <source>
        <dbReference type="EMBL" id="MFC5567087.1"/>
    </source>
</evidence>
<accession>A0ABW0SE91</accession>
<proteinExistence type="predicted"/>
<comment type="caution">
    <text evidence="1">The sequence shown here is derived from an EMBL/GenBank/DDBJ whole genome shotgun (WGS) entry which is preliminary data.</text>
</comment>
<organism evidence="1 2">
    <name type="scientific">Rubellimicrobium aerolatum</name>
    <dbReference type="NCBI Taxonomy" id="490979"/>
    <lineage>
        <taxon>Bacteria</taxon>
        <taxon>Pseudomonadati</taxon>
        <taxon>Pseudomonadota</taxon>
        <taxon>Alphaproteobacteria</taxon>
        <taxon>Rhodobacterales</taxon>
        <taxon>Roseobacteraceae</taxon>
        <taxon>Rubellimicrobium</taxon>
    </lineage>
</organism>
<reference evidence="2" key="1">
    <citation type="journal article" date="2019" name="Int. J. Syst. Evol. Microbiol.">
        <title>The Global Catalogue of Microorganisms (GCM) 10K type strain sequencing project: providing services to taxonomists for standard genome sequencing and annotation.</title>
        <authorList>
            <consortium name="The Broad Institute Genomics Platform"/>
            <consortium name="The Broad Institute Genome Sequencing Center for Infectious Disease"/>
            <person name="Wu L."/>
            <person name="Ma J."/>
        </authorList>
    </citation>
    <scope>NUCLEOTIDE SEQUENCE [LARGE SCALE GENOMIC DNA]</scope>
    <source>
        <strain evidence="2">KACC 11588</strain>
    </source>
</reference>
<dbReference type="Proteomes" id="UP001596056">
    <property type="component" value="Unassembled WGS sequence"/>
</dbReference>
<gene>
    <name evidence="1" type="ORF">ACFPOC_11785</name>
</gene>
<protein>
    <submittedName>
        <fullName evidence="1">Uncharacterized protein</fullName>
    </submittedName>
</protein>
<dbReference type="RefSeq" id="WP_377110061.1">
    <property type="nucleotide sequence ID" value="NZ_JBHSNA010000010.1"/>
</dbReference>
<keyword evidence="2" id="KW-1185">Reference proteome</keyword>